<proteinExistence type="predicted"/>
<protein>
    <recommendedName>
        <fullName evidence="1">BFN domain-containing protein</fullName>
    </recommendedName>
</protein>
<comment type="caution">
    <text evidence="2">The sequence shown here is derived from an EMBL/GenBank/DDBJ whole genome shotgun (WGS) entry which is preliminary data.</text>
</comment>
<dbReference type="InterPro" id="IPR036104">
    <property type="entry name" value="BFN_sf"/>
</dbReference>
<dbReference type="SUPFAM" id="SSF103256">
    <property type="entry name" value="Hypothetical protein TM0160"/>
    <property type="match status" value="1"/>
</dbReference>
<feature type="domain" description="BFN" evidence="1">
    <location>
        <begin position="10"/>
        <end position="150"/>
    </location>
</feature>
<dbReference type="GO" id="GO:0004518">
    <property type="term" value="F:nuclease activity"/>
    <property type="evidence" value="ECO:0007669"/>
    <property type="project" value="InterPro"/>
</dbReference>
<accession>A0A7C2YTP9</accession>
<dbReference type="Gene3D" id="3.10.690.10">
    <property type="entry name" value="Bifunctional nuclease domain"/>
    <property type="match status" value="1"/>
</dbReference>
<name>A0A7C2YTP9_9CREN</name>
<dbReference type="Proteomes" id="UP000885664">
    <property type="component" value="Unassembled WGS sequence"/>
</dbReference>
<reference evidence="2" key="1">
    <citation type="journal article" date="2020" name="mSystems">
        <title>Genome- and Community-Level Interaction Insights into Carbon Utilization and Element Cycling Functions of Hydrothermarchaeota in Hydrothermal Sediment.</title>
        <authorList>
            <person name="Zhou Z."/>
            <person name="Liu Y."/>
            <person name="Xu W."/>
            <person name="Pan J."/>
            <person name="Luo Z.H."/>
            <person name="Li M."/>
        </authorList>
    </citation>
    <scope>NUCLEOTIDE SEQUENCE [LARGE SCALE GENOMIC DNA]</scope>
    <source>
        <strain evidence="2">SpSt-1259</strain>
    </source>
</reference>
<dbReference type="InterPro" id="IPR003729">
    <property type="entry name" value="Bi_nuclease_dom"/>
</dbReference>
<evidence type="ECO:0000259" key="1">
    <source>
        <dbReference type="PROSITE" id="PS51658"/>
    </source>
</evidence>
<dbReference type="EMBL" id="DSFE01000093">
    <property type="protein sequence ID" value="HEU98038.1"/>
    <property type="molecule type" value="Genomic_DNA"/>
</dbReference>
<evidence type="ECO:0000313" key="2">
    <source>
        <dbReference type="EMBL" id="HEU98038.1"/>
    </source>
</evidence>
<sequence length="150" mass="17297">MGELKEKKGKILYRTKYIESYLASEDPLIPAIVLFLDNGEELELYNVPLEIAQYVSEGNSFRTSMNGERATIFDLIWSHEDIINLLKEDIESVIIDEYDEKSMLYSAKVVFRSGNVVLERRFVPSHAIFLALITGKEIYVSDEVIKKKKE</sequence>
<organism evidence="2">
    <name type="scientific">Fervidicoccus fontis</name>
    <dbReference type="NCBI Taxonomy" id="683846"/>
    <lineage>
        <taxon>Archaea</taxon>
        <taxon>Thermoproteota</taxon>
        <taxon>Thermoprotei</taxon>
        <taxon>Fervidicoccales</taxon>
        <taxon>Fervidicoccaceae</taxon>
        <taxon>Fervidicoccus</taxon>
    </lineage>
</organism>
<gene>
    <name evidence="2" type="ORF">ENO36_04205</name>
</gene>
<dbReference type="AlphaFoldDB" id="A0A7C2YTP9"/>
<dbReference type="PROSITE" id="PS51658">
    <property type="entry name" value="BFN"/>
    <property type="match status" value="1"/>
</dbReference>
<dbReference type="Pfam" id="PF02577">
    <property type="entry name" value="BFN_dom"/>
    <property type="match status" value="1"/>
</dbReference>